<dbReference type="AlphaFoldDB" id="A0A3L6SUP9"/>
<organism evidence="2 3">
    <name type="scientific">Panicum miliaceum</name>
    <name type="common">Proso millet</name>
    <name type="synonym">Broomcorn millet</name>
    <dbReference type="NCBI Taxonomy" id="4540"/>
    <lineage>
        <taxon>Eukaryota</taxon>
        <taxon>Viridiplantae</taxon>
        <taxon>Streptophyta</taxon>
        <taxon>Embryophyta</taxon>
        <taxon>Tracheophyta</taxon>
        <taxon>Spermatophyta</taxon>
        <taxon>Magnoliopsida</taxon>
        <taxon>Liliopsida</taxon>
        <taxon>Poales</taxon>
        <taxon>Poaceae</taxon>
        <taxon>PACMAD clade</taxon>
        <taxon>Panicoideae</taxon>
        <taxon>Panicodae</taxon>
        <taxon>Paniceae</taxon>
        <taxon>Panicinae</taxon>
        <taxon>Panicum</taxon>
        <taxon>Panicum sect. Panicum</taxon>
    </lineage>
</organism>
<gene>
    <name evidence="2" type="ORF">C2845_PM05G03460</name>
</gene>
<feature type="region of interest" description="Disordered" evidence="1">
    <location>
        <begin position="225"/>
        <end position="244"/>
    </location>
</feature>
<protein>
    <submittedName>
        <fullName evidence="2">Uncharacterized protein</fullName>
    </submittedName>
</protein>
<comment type="caution">
    <text evidence="2">The sequence shown here is derived from an EMBL/GenBank/DDBJ whole genome shotgun (WGS) entry which is preliminary data.</text>
</comment>
<dbReference type="OrthoDB" id="428159at2759"/>
<proteinExistence type="predicted"/>
<dbReference type="PANTHER" id="PTHR16166:SF130">
    <property type="entry name" value="PROTEIN SORTING-ASSOCIATED PROTEIN, PUTATIVE (DUF1162)-RELATED"/>
    <property type="match status" value="1"/>
</dbReference>
<dbReference type="PANTHER" id="PTHR16166">
    <property type="entry name" value="VACUOLAR PROTEIN SORTING-ASSOCIATED PROTEIN VPS13"/>
    <property type="match status" value="1"/>
</dbReference>
<dbReference type="GO" id="GO:0006623">
    <property type="term" value="P:protein targeting to vacuole"/>
    <property type="evidence" value="ECO:0007669"/>
    <property type="project" value="TreeGrafter"/>
</dbReference>
<dbReference type="STRING" id="4540.A0A3L6SUP9"/>
<dbReference type="InterPro" id="IPR026847">
    <property type="entry name" value="VPS13"/>
</dbReference>
<sequence>MGYVLRAIYVTKGSSLLPPSFASIFDDSASSVLDVFFDPSDGSLNVPGLTIGMFKFISKNMKSGGFSGTKGYLGVLGKTVKTASSNALVAAVTEISDSVVRGAETNGLNGMLYIEGYLQAMLDVMYKQEYLRVRVIDDQVILKNLPLNSALINEIVDSVKSFLVSKALLKGDSSTLRPLRHLRNEREWRIAPTVLTLCEQLFVSFAVRVLHREASKAIAGVMTRAKKPTTGGEGEGDPSSSGGVLSKRNRLWTVGRFAVSGMVAYVDGRLCRHIPNPIARRIVSGFLLSFIESKGNE</sequence>
<keyword evidence="3" id="KW-1185">Reference proteome</keyword>
<evidence type="ECO:0000313" key="2">
    <source>
        <dbReference type="EMBL" id="RLN28210.1"/>
    </source>
</evidence>
<reference evidence="3" key="1">
    <citation type="journal article" date="2019" name="Nat. Commun.">
        <title>The genome of broomcorn millet.</title>
        <authorList>
            <person name="Zou C."/>
            <person name="Miki D."/>
            <person name="Li D."/>
            <person name="Tang Q."/>
            <person name="Xiao L."/>
            <person name="Rajput S."/>
            <person name="Deng P."/>
            <person name="Jia W."/>
            <person name="Huang R."/>
            <person name="Zhang M."/>
            <person name="Sun Y."/>
            <person name="Hu J."/>
            <person name="Fu X."/>
            <person name="Schnable P.S."/>
            <person name="Li F."/>
            <person name="Zhang H."/>
            <person name="Feng B."/>
            <person name="Zhu X."/>
            <person name="Liu R."/>
            <person name="Schnable J.C."/>
            <person name="Zhu J.-K."/>
            <person name="Zhang H."/>
        </authorList>
    </citation>
    <scope>NUCLEOTIDE SEQUENCE [LARGE SCALE GENOMIC DNA]</scope>
</reference>
<evidence type="ECO:0000256" key="1">
    <source>
        <dbReference type="SAM" id="MobiDB-lite"/>
    </source>
</evidence>
<accession>A0A3L6SUP9</accession>
<evidence type="ECO:0000313" key="3">
    <source>
        <dbReference type="Proteomes" id="UP000275267"/>
    </source>
</evidence>
<name>A0A3L6SUP9_PANMI</name>
<dbReference type="EMBL" id="PQIB02000003">
    <property type="protein sequence ID" value="RLN28210.1"/>
    <property type="molecule type" value="Genomic_DNA"/>
</dbReference>
<dbReference type="GO" id="GO:0045053">
    <property type="term" value="P:protein retention in Golgi apparatus"/>
    <property type="evidence" value="ECO:0007669"/>
    <property type="project" value="TreeGrafter"/>
</dbReference>
<dbReference type="Proteomes" id="UP000275267">
    <property type="component" value="Unassembled WGS sequence"/>
</dbReference>